<evidence type="ECO:0000313" key="1">
    <source>
        <dbReference type="EMBL" id="MDT2599637.1"/>
    </source>
</evidence>
<dbReference type="Gene3D" id="3.30.530.20">
    <property type="match status" value="1"/>
</dbReference>
<sequence length="125" mass="14328">MTTTKIEAVFAENIGRVWEVVTSLSTSEWRSDLSSIEVSDDQKSFIEYTKQGYPTKFTITAFDSPQFYAFTMENDNIFGKWTGEFQKLAARKTKIIFTEYVTAKKKLHEALCKELSKETTANLCP</sequence>
<name>A0ABU3EXN4_9ENTE</name>
<gene>
    <name evidence="1" type="ORF">P7D85_07610</name>
</gene>
<proteinExistence type="predicted"/>
<dbReference type="SUPFAM" id="SSF55961">
    <property type="entry name" value="Bet v1-like"/>
    <property type="match status" value="1"/>
</dbReference>
<accession>A0ABU3EXN4</accession>
<dbReference type="InterPro" id="IPR023393">
    <property type="entry name" value="START-like_dom_sf"/>
</dbReference>
<organism evidence="1 2">
    <name type="scientific">Enterococcus hulanensis</name>
    <dbReference type="NCBI Taxonomy" id="2559929"/>
    <lineage>
        <taxon>Bacteria</taxon>
        <taxon>Bacillati</taxon>
        <taxon>Bacillota</taxon>
        <taxon>Bacilli</taxon>
        <taxon>Lactobacillales</taxon>
        <taxon>Enterococcaceae</taxon>
        <taxon>Enterococcus</taxon>
    </lineage>
</organism>
<comment type="caution">
    <text evidence="1">The sequence shown here is derived from an EMBL/GenBank/DDBJ whole genome shotgun (WGS) entry which is preliminary data.</text>
</comment>
<reference evidence="1 2" key="1">
    <citation type="submission" date="2023-03" db="EMBL/GenBank/DDBJ databases">
        <authorList>
            <person name="Shen W."/>
            <person name="Cai J."/>
        </authorList>
    </citation>
    <scope>NUCLEOTIDE SEQUENCE [LARGE SCALE GENOMIC DNA]</scope>
    <source>
        <strain evidence="1 2">D6-4</strain>
    </source>
</reference>
<dbReference type="EMBL" id="JARPYI010000003">
    <property type="protein sequence ID" value="MDT2599637.1"/>
    <property type="molecule type" value="Genomic_DNA"/>
</dbReference>
<keyword evidence="2" id="KW-1185">Reference proteome</keyword>
<dbReference type="Proteomes" id="UP001252875">
    <property type="component" value="Unassembled WGS sequence"/>
</dbReference>
<evidence type="ECO:0000313" key="2">
    <source>
        <dbReference type="Proteomes" id="UP001252875"/>
    </source>
</evidence>
<protein>
    <submittedName>
        <fullName evidence="1">Polyketide cyclase</fullName>
    </submittedName>
</protein>
<dbReference type="RefSeq" id="WP_311821762.1">
    <property type="nucleotide sequence ID" value="NZ_JARPYF010000002.1"/>
</dbReference>